<dbReference type="GO" id="GO:0000447">
    <property type="term" value="P:endonucleolytic cleavage in ITS1 to separate SSU-rRNA from 5.8S rRNA and LSU-rRNA from tricistronic rRNA transcript (SSU-rRNA, 5.8S rRNA, LSU-rRNA)"/>
    <property type="evidence" value="ECO:0007669"/>
    <property type="project" value="TreeGrafter"/>
</dbReference>
<dbReference type="CDD" id="cd12263">
    <property type="entry name" value="RRM_ABT1_like"/>
    <property type="match status" value="1"/>
</dbReference>
<dbReference type="Gene3D" id="3.30.70.330">
    <property type="match status" value="1"/>
</dbReference>
<dbReference type="GO" id="GO:0000472">
    <property type="term" value="P:endonucleolytic cleavage to generate mature 5'-end of SSU-rRNA from (SSU-rRNA, 5.8S rRNA, LSU-rRNA)"/>
    <property type="evidence" value="ECO:0007669"/>
    <property type="project" value="TreeGrafter"/>
</dbReference>
<comment type="similarity">
    <text evidence="2">Belongs to the ESF2/ABP1 family.</text>
</comment>
<sequence length="173" mass="20780">VVKGLSSEELERYRKAQENSGLVYLSRIPPFMKPQKIRHLLSQYGDIGRIYLAPEDEHARKRRRRMGGNRKLLFTEGWVEFLDKRIAKQVARALNAQPIGTHKRGFYQHDLWNIKYLPKFKWNHLTERIAYERAARQQRMQTELEQARRENKLYLQNVERGQLLDTIRARKHE</sequence>
<dbReference type="PANTHER" id="PTHR12311">
    <property type="entry name" value="ACTIVATOR OF BASAL TRANSCRIPTION 1"/>
    <property type="match status" value="1"/>
</dbReference>
<evidence type="ECO:0000256" key="5">
    <source>
        <dbReference type="ARBA" id="ARBA00032634"/>
    </source>
</evidence>
<evidence type="ECO:0000256" key="2">
    <source>
        <dbReference type="ARBA" id="ARBA00005819"/>
    </source>
</evidence>
<evidence type="ECO:0000256" key="3">
    <source>
        <dbReference type="ARBA" id="ARBA00022884"/>
    </source>
</evidence>
<dbReference type="OrthoDB" id="287393at2759"/>
<evidence type="ECO:0000313" key="6">
    <source>
        <dbReference type="EMBL" id="RKP24582.1"/>
    </source>
</evidence>
<dbReference type="GO" id="GO:0034462">
    <property type="term" value="P:small-subunit processome assembly"/>
    <property type="evidence" value="ECO:0007669"/>
    <property type="project" value="TreeGrafter"/>
</dbReference>
<dbReference type="InterPro" id="IPR039119">
    <property type="entry name" value="ABT1/Esf2"/>
</dbReference>
<dbReference type="EMBL" id="KZ990143">
    <property type="protein sequence ID" value="RKP24582.1"/>
    <property type="molecule type" value="Genomic_DNA"/>
</dbReference>
<dbReference type="InterPro" id="IPR035979">
    <property type="entry name" value="RBD_domain_sf"/>
</dbReference>
<dbReference type="GO" id="GO:0005730">
    <property type="term" value="C:nucleolus"/>
    <property type="evidence" value="ECO:0007669"/>
    <property type="project" value="UniProtKB-SubCell"/>
</dbReference>
<dbReference type="SUPFAM" id="SSF54928">
    <property type="entry name" value="RNA-binding domain, RBD"/>
    <property type="match status" value="1"/>
</dbReference>
<dbReference type="PANTHER" id="PTHR12311:SF7">
    <property type="entry name" value="ACTIVATOR OF BASAL TRANSCRIPTION 1"/>
    <property type="match status" value="1"/>
</dbReference>
<dbReference type="AlphaFoldDB" id="A0A4P9YYE0"/>
<name>A0A4P9YYE0_9FUNG</name>
<dbReference type="Proteomes" id="UP000278143">
    <property type="component" value="Unassembled WGS sequence"/>
</dbReference>
<evidence type="ECO:0000313" key="7">
    <source>
        <dbReference type="Proteomes" id="UP000278143"/>
    </source>
</evidence>
<feature type="non-terminal residue" evidence="6">
    <location>
        <position position="1"/>
    </location>
</feature>
<reference evidence="7" key="1">
    <citation type="journal article" date="2018" name="Nat. Microbiol.">
        <title>Leveraging single-cell genomics to expand the fungal tree of life.</title>
        <authorList>
            <person name="Ahrendt S.R."/>
            <person name="Quandt C.A."/>
            <person name="Ciobanu D."/>
            <person name="Clum A."/>
            <person name="Salamov A."/>
            <person name="Andreopoulos B."/>
            <person name="Cheng J.F."/>
            <person name="Woyke T."/>
            <person name="Pelin A."/>
            <person name="Henrissat B."/>
            <person name="Reynolds N.K."/>
            <person name="Benny G.L."/>
            <person name="Smith M.E."/>
            <person name="James T.Y."/>
            <person name="Grigoriev I.V."/>
        </authorList>
    </citation>
    <scope>NUCLEOTIDE SEQUENCE [LARGE SCALE GENOMIC DNA]</scope>
    <source>
        <strain evidence="7">Benny S71-1</strain>
    </source>
</reference>
<accession>A0A4P9YYE0</accession>
<keyword evidence="3" id="KW-0694">RNA-binding</keyword>
<feature type="non-terminal residue" evidence="6">
    <location>
        <position position="173"/>
    </location>
</feature>
<evidence type="ECO:0000256" key="4">
    <source>
        <dbReference type="ARBA" id="ARBA00023242"/>
    </source>
</evidence>
<evidence type="ECO:0000256" key="1">
    <source>
        <dbReference type="ARBA" id="ARBA00004604"/>
    </source>
</evidence>
<dbReference type="InterPro" id="IPR034353">
    <property type="entry name" value="ABT1/ESF2_RRM"/>
</dbReference>
<dbReference type="InterPro" id="IPR012677">
    <property type="entry name" value="Nucleotide-bd_a/b_plait_sf"/>
</dbReference>
<protein>
    <recommendedName>
        <fullName evidence="5">18S rRNA factor 2</fullName>
    </recommendedName>
</protein>
<dbReference type="GO" id="GO:0003723">
    <property type="term" value="F:RNA binding"/>
    <property type="evidence" value="ECO:0007669"/>
    <property type="project" value="UniProtKB-KW"/>
</dbReference>
<proteinExistence type="inferred from homology"/>
<gene>
    <name evidence="6" type="ORF">SYNPS1DRAFT_9173</name>
</gene>
<keyword evidence="7" id="KW-1185">Reference proteome</keyword>
<keyword evidence="4" id="KW-0539">Nucleus</keyword>
<dbReference type="GO" id="GO:0000480">
    <property type="term" value="P:endonucleolytic cleavage in 5'-ETS of tricistronic rRNA transcript (SSU-rRNA, 5.8S rRNA, LSU-rRNA)"/>
    <property type="evidence" value="ECO:0007669"/>
    <property type="project" value="TreeGrafter"/>
</dbReference>
<comment type="subcellular location">
    <subcellularLocation>
        <location evidence="1">Nucleus</location>
        <location evidence="1">Nucleolus</location>
    </subcellularLocation>
</comment>
<organism evidence="6 7">
    <name type="scientific">Syncephalis pseudoplumigaleata</name>
    <dbReference type="NCBI Taxonomy" id="1712513"/>
    <lineage>
        <taxon>Eukaryota</taxon>
        <taxon>Fungi</taxon>
        <taxon>Fungi incertae sedis</taxon>
        <taxon>Zoopagomycota</taxon>
        <taxon>Zoopagomycotina</taxon>
        <taxon>Zoopagomycetes</taxon>
        <taxon>Zoopagales</taxon>
        <taxon>Piptocephalidaceae</taxon>
        <taxon>Syncephalis</taxon>
    </lineage>
</organism>